<dbReference type="GO" id="GO:0006275">
    <property type="term" value="P:regulation of DNA replication"/>
    <property type="evidence" value="ECO:0007669"/>
    <property type="project" value="UniProtKB-UniRule"/>
</dbReference>
<dbReference type="InterPro" id="IPR013317">
    <property type="entry name" value="DnaA_dom"/>
</dbReference>
<dbReference type="EMBL" id="CP063185">
    <property type="protein sequence ID" value="QYC74234.1"/>
    <property type="molecule type" value="Genomic_DNA"/>
</dbReference>
<dbReference type="PANTHER" id="PTHR30050">
    <property type="entry name" value="CHROMOSOMAL REPLICATION INITIATOR PROTEIN DNAA"/>
    <property type="match status" value="1"/>
</dbReference>
<dbReference type="AlphaFoldDB" id="A0AAQ0EKH8"/>
<dbReference type="InterPro" id="IPR020591">
    <property type="entry name" value="Chromosome_initiator_DnaA-like"/>
</dbReference>
<keyword evidence="3 7" id="KW-0547">Nucleotide-binding</keyword>
<evidence type="ECO:0000259" key="10">
    <source>
        <dbReference type="SMART" id="SM00760"/>
    </source>
</evidence>
<dbReference type="Proteomes" id="UP000825134">
    <property type="component" value="Chromosome"/>
</dbReference>
<evidence type="ECO:0000256" key="7">
    <source>
        <dbReference type="HAMAP-Rule" id="MF_00377"/>
    </source>
</evidence>
<dbReference type="PROSITE" id="PS01008">
    <property type="entry name" value="DNAA"/>
    <property type="match status" value="1"/>
</dbReference>
<name>A0AAQ0EKH8_9CHLA</name>
<evidence type="ECO:0000256" key="9">
    <source>
        <dbReference type="RuleBase" id="RU004227"/>
    </source>
</evidence>
<dbReference type="CDD" id="cd06571">
    <property type="entry name" value="Bac_DnaA_C"/>
    <property type="match status" value="1"/>
</dbReference>
<dbReference type="Gene3D" id="3.40.50.300">
    <property type="entry name" value="P-loop containing nucleotide triphosphate hydrolases"/>
    <property type="match status" value="1"/>
</dbReference>
<dbReference type="InterPro" id="IPR018312">
    <property type="entry name" value="Chromosome_initiator_DnaA_CS"/>
</dbReference>
<dbReference type="InterPro" id="IPR038454">
    <property type="entry name" value="DnaA_N_sf"/>
</dbReference>
<dbReference type="SMART" id="SM00760">
    <property type="entry name" value="Bac_DnaA_C"/>
    <property type="match status" value="1"/>
</dbReference>
<dbReference type="InterPro" id="IPR013159">
    <property type="entry name" value="DnaA_C"/>
</dbReference>
<dbReference type="InterPro" id="IPR010921">
    <property type="entry name" value="Trp_repressor/repl_initiator"/>
</dbReference>
<keyword evidence="6 7" id="KW-0238">DNA-binding</keyword>
<dbReference type="HAMAP" id="MF_00377">
    <property type="entry name" value="DnaA_bact"/>
    <property type="match status" value="1"/>
</dbReference>
<evidence type="ECO:0000256" key="3">
    <source>
        <dbReference type="ARBA" id="ARBA00022741"/>
    </source>
</evidence>
<comment type="caution">
    <text evidence="7">Lacks conserved residue(s) required for the propagation of feature annotation.</text>
</comment>
<evidence type="ECO:0000256" key="5">
    <source>
        <dbReference type="ARBA" id="ARBA00023121"/>
    </source>
</evidence>
<gene>
    <name evidence="7 12" type="primary">dnaA</name>
    <name evidence="11" type="ORF">Chls_565</name>
    <name evidence="12" type="ORF">INQ84_03950</name>
</gene>
<proteinExistence type="inferred from homology"/>
<feature type="binding site" evidence="7">
    <location>
        <position position="150"/>
    </location>
    <ligand>
        <name>ATP</name>
        <dbReference type="ChEBI" id="CHEBI:30616"/>
    </ligand>
</feature>
<sequence>MRAWEEFLLLQEKEIGVDTVNKWLRSLKVLCFDACNLYLEAKDSFQVTWFEEHVRHKVKASLINNNGKPIRVRVTSLDKSAPFKETQIQQEKTAYFTMQYGDTDPQMSFANFLVTPENDLPVRILQEFAKVSEQSKGFPFNPIYLFGPESSGKTHLMQASVAGLREAGVKTLYVSSDLFTEHLVSAIRSGEMQRFRAFYRNVEALFIEDIEVLSGKGATQEEFFHTFNSLHTDGKLIVISSTFAPGELKAMEERLISRFEWGIAIPVSPLTREGLKNFLERKTEKLNIRIEETALDFLIQALSSHVKSLLHALNMLAKRVAYKKLSHQLLYQGDIEVLLQDVLQAAENIRLTPSGIVRATAQYYGVSPESILGRSQSREYVFPRQVAMFLCRQKLSLSYVKIGEVFSRDHSTVISSIRAISQKLEEDDRESDVSCAIQELTKRLSSAYQSLDFIVD</sequence>
<dbReference type="InterPro" id="IPR027417">
    <property type="entry name" value="P-loop_NTPase"/>
</dbReference>
<accession>A0AAQ0EKH8</accession>
<dbReference type="PRINTS" id="PR00051">
    <property type="entry name" value="DNAA"/>
</dbReference>
<feature type="binding site" evidence="7">
    <location>
        <position position="154"/>
    </location>
    <ligand>
        <name>ATP</name>
        <dbReference type="ChEBI" id="CHEBI:30616"/>
    </ligand>
</feature>
<dbReference type="GO" id="GO:0005524">
    <property type="term" value="F:ATP binding"/>
    <property type="evidence" value="ECO:0007669"/>
    <property type="project" value="UniProtKB-UniRule"/>
</dbReference>
<evidence type="ECO:0000313" key="13">
    <source>
        <dbReference type="Proteomes" id="UP000512184"/>
    </source>
</evidence>
<feature type="domain" description="Chromosomal replication initiator DnaA C-terminal" evidence="10">
    <location>
        <begin position="352"/>
        <end position="420"/>
    </location>
</feature>
<evidence type="ECO:0000313" key="11">
    <source>
        <dbReference type="EMBL" id="QHP83440.1"/>
    </source>
</evidence>
<feature type="region of interest" description="Domain IV, binds dsDNA" evidence="7">
    <location>
        <begin position="321"/>
        <end position="456"/>
    </location>
</feature>
<dbReference type="NCBIfam" id="NF009087">
    <property type="entry name" value="PRK12422.1"/>
    <property type="match status" value="1"/>
</dbReference>
<feature type="binding site" evidence="7">
    <location>
        <position position="153"/>
    </location>
    <ligand>
        <name>ATP</name>
        <dbReference type="ChEBI" id="CHEBI:30616"/>
    </ligand>
</feature>
<dbReference type="Pfam" id="PF08299">
    <property type="entry name" value="Bac_DnaA_C"/>
    <property type="match status" value="1"/>
</dbReference>
<protein>
    <recommendedName>
        <fullName evidence="7 8">Chromosomal replication initiator protein DnaA</fullName>
    </recommendedName>
</protein>
<evidence type="ECO:0000256" key="4">
    <source>
        <dbReference type="ARBA" id="ARBA00022840"/>
    </source>
</evidence>
<dbReference type="InterPro" id="IPR001957">
    <property type="entry name" value="Chromosome_initiator_DnaA"/>
</dbReference>
<comment type="similarity">
    <text evidence="7 9">Belongs to the DnaA family.</text>
</comment>
<comment type="subcellular location">
    <subcellularLocation>
        <location evidence="7">Cytoplasm</location>
    </subcellularLocation>
</comment>
<keyword evidence="2 7" id="KW-0235">DNA replication</keyword>
<evidence type="ECO:0000256" key="8">
    <source>
        <dbReference type="RuleBase" id="RU000577"/>
    </source>
</evidence>
<evidence type="ECO:0000256" key="2">
    <source>
        <dbReference type="ARBA" id="ARBA00022705"/>
    </source>
</evidence>
<evidence type="ECO:0000256" key="1">
    <source>
        <dbReference type="ARBA" id="ARBA00022490"/>
    </source>
</evidence>
<dbReference type="GO" id="GO:0003688">
    <property type="term" value="F:DNA replication origin binding"/>
    <property type="evidence" value="ECO:0007669"/>
    <property type="project" value="UniProtKB-UniRule"/>
</dbReference>
<keyword evidence="13" id="KW-1185">Reference proteome</keyword>
<dbReference type="PANTHER" id="PTHR30050:SF2">
    <property type="entry name" value="CHROMOSOMAL REPLICATION INITIATOR PROTEIN DNAA"/>
    <property type="match status" value="1"/>
</dbReference>
<keyword evidence="5 7" id="KW-0446">Lipid-binding</keyword>
<dbReference type="SUPFAM" id="SSF52540">
    <property type="entry name" value="P-loop containing nucleoside triphosphate hydrolases"/>
    <property type="match status" value="1"/>
</dbReference>
<dbReference type="CDD" id="cd00009">
    <property type="entry name" value="AAA"/>
    <property type="match status" value="1"/>
</dbReference>
<dbReference type="SUPFAM" id="SSF48295">
    <property type="entry name" value="TrpR-like"/>
    <property type="match status" value="1"/>
</dbReference>
<keyword evidence="1 7" id="KW-0963">Cytoplasm</keyword>
<reference evidence="12" key="2">
    <citation type="journal article" date="2021" name="Front. Microbiol.">
        <title>Generation of Tetracycline and Rifamycin Resistant Chlamydia Suis Recombinants.</title>
        <authorList>
            <person name="Marti H."/>
            <person name="Bommana S."/>
            <person name="Read T.D."/>
            <person name="Pesch T."/>
            <person name="Prahauser B."/>
            <person name="Dean D."/>
            <person name="Borel N."/>
        </authorList>
    </citation>
    <scope>NUCLEOTIDE SEQUENCE</scope>
    <source>
        <strain evidence="12">208.1</strain>
    </source>
</reference>
<feature type="binding site" evidence="7">
    <location>
        <position position="152"/>
    </location>
    <ligand>
        <name>ATP</name>
        <dbReference type="ChEBI" id="CHEBI:30616"/>
    </ligand>
</feature>
<evidence type="ECO:0000313" key="12">
    <source>
        <dbReference type="EMBL" id="QYC74234.1"/>
    </source>
</evidence>
<dbReference type="GO" id="GO:0006270">
    <property type="term" value="P:DNA replication initiation"/>
    <property type="evidence" value="ECO:0007669"/>
    <property type="project" value="UniProtKB-UniRule"/>
</dbReference>
<keyword evidence="4 7" id="KW-0067">ATP-binding</keyword>
<dbReference type="Proteomes" id="UP000512184">
    <property type="component" value="Chromosome"/>
</dbReference>
<dbReference type="GO" id="GO:0005886">
    <property type="term" value="C:plasma membrane"/>
    <property type="evidence" value="ECO:0007669"/>
    <property type="project" value="TreeGrafter"/>
</dbReference>
<dbReference type="Gene3D" id="3.30.300.180">
    <property type="match status" value="1"/>
</dbReference>
<dbReference type="RefSeq" id="WP_080122148.1">
    <property type="nucleotide sequence ID" value="NZ_CP035278.1"/>
</dbReference>
<organism evidence="12 14">
    <name type="scientific">Chlamydia suis</name>
    <dbReference type="NCBI Taxonomy" id="83559"/>
    <lineage>
        <taxon>Bacteria</taxon>
        <taxon>Pseudomonadati</taxon>
        <taxon>Chlamydiota</taxon>
        <taxon>Chlamydiia</taxon>
        <taxon>Chlamydiales</taxon>
        <taxon>Chlamydiaceae</taxon>
        <taxon>Chlamydia/Chlamydophila group</taxon>
        <taxon>Chlamydia</taxon>
    </lineage>
</organism>
<comment type="subunit">
    <text evidence="7">Oligomerizes as a right-handed, spiral filament on DNA at oriC.</text>
</comment>
<comment type="domain">
    <text evidence="7">Domain I is involved in oligomerization and binding regulators, domain II is flexibile and of varying length in different bacteria, domain III forms the AAA+ region, while domain IV binds dsDNA.</text>
</comment>
<dbReference type="GO" id="GO:0005737">
    <property type="term" value="C:cytoplasm"/>
    <property type="evidence" value="ECO:0007669"/>
    <property type="project" value="UniProtKB-SubCell"/>
</dbReference>
<evidence type="ECO:0000256" key="6">
    <source>
        <dbReference type="ARBA" id="ARBA00023125"/>
    </source>
</evidence>
<dbReference type="EMBL" id="CP035278">
    <property type="protein sequence ID" value="QHP83440.1"/>
    <property type="molecule type" value="Genomic_DNA"/>
</dbReference>
<dbReference type="GO" id="GO:0008289">
    <property type="term" value="F:lipid binding"/>
    <property type="evidence" value="ECO:0007669"/>
    <property type="project" value="UniProtKB-KW"/>
</dbReference>
<evidence type="ECO:0000313" key="14">
    <source>
        <dbReference type="Proteomes" id="UP000825134"/>
    </source>
</evidence>
<feature type="region of interest" description="Domain I, interacts with DnaA modulators" evidence="7">
    <location>
        <begin position="1"/>
        <end position="93"/>
    </location>
</feature>
<dbReference type="Pfam" id="PF00308">
    <property type="entry name" value="Bac_DnaA"/>
    <property type="match status" value="1"/>
</dbReference>
<dbReference type="Gene3D" id="1.10.1750.10">
    <property type="match status" value="1"/>
</dbReference>
<reference evidence="11 13" key="1">
    <citation type="submission" date="2019-01" db="EMBL/GenBank/DDBJ databases">
        <title>Whole genome sequencing and annotation enables comparative genome analysis that reveals unique features of the Chlamydia suis R19 Genome.</title>
        <authorList>
            <person name="Dimond Z.E."/>
        </authorList>
    </citation>
    <scope>NUCLEOTIDE SEQUENCE [LARGE SCALE GENOMIC DNA]</scope>
    <source>
        <strain evidence="11 13">R19</strain>
    </source>
</reference>
<comment type="function">
    <text evidence="7 8">Plays an essential role in the initiation and regulation of chromosomal replication. ATP-DnaA binds to the origin of replication (oriC) to initiate formation of the DNA replication initiation complex once per cell cycle. Binds the DnaA box (a 9 base pair repeat at the origin) and separates the double-stranded (ds)DNA. Forms a right-handed helical filament on oriC DNA; dsDNA binds to the exterior of the filament while single-stranded (ss)DNA is stabiized in the filament's interior. The ATP-DnaA-oriC complex binds and stabilizes one strand of the AT-rich DNA unwinding element (DUE), permitting loading of DNA polymerase. After initiation quickly degrades to an ADP-DnaA complex that is not apt for DNA replication. Binds acidic phospholipids.</text>
</comment>